<dbReference type="Gene3D" id="3.90.1200.10">
    <property type="match status" value="1"/>
</dbReference>
<dbReference type="EMBL" id="AUBJ02000001">
    <property type="protein sequence ID" value="MCP2332347.1"/>
    <property type="molecule type" value="Genomic_DNA"/>
</dbReference>
<keyword evidence="2" id="KW-1185">Reference proteome</keyword>
<dbReference type="SUPFAM" id="SSF56112">
    <property type="entry name" value="Protein kinase-like (PK-like)"/>
    <property type="match status" value="1"/>
</dbReference>
<sequence length="288" mass="31331">MSWHHLPEHVRDVVRTHLGPVVAAHPVRAGQSADVASVLGTAAGPDVFLKAVRGVSKRMRWLRNEITAAPLTGGLAPAVLVAEDVGEWLVVVFEHVPGRAANLSPGSPDLPLVAEVVNRIGQRPGSGLKPLRVRWGVTDWWYRLAAEAPDAVVGWDTDEAVRWASRFPGGAEGDRLAHTDLHGEQFLIEASVVRVVDWGYPGCGAAWVDPAFLVLRLVEAGHTPHEAETWARTHLSHFVDDERLTAFATHIAGLWGYWAVTGDISGAHGRARLARDYASWRLALTRGE</sequence>
<evidence type="ECO:0000313" key="1">
    <source>
        <dbReference type="EMBL" id="MCP2332347.1"/>
    </source>
</evidence>
<dbReference type="Proteomes" id="UP000791080">
    <property type="component" value="Unassembled WGS sequence"/>
</dbReference>
<dbReference type="RefSeq" id="WP_026417349.1">
    <property type="nucleotide sequence ID" value="NZ_AUBJ02000001.1"/>
</dbReference>
<comment type="caution">
    <text evidence="1">The sequence shown here is derived from an EMBL/GenBank/DDBJ whole genome shotgun (WGS) entry which is preliminary data.</text>
</comment>
<evidence type="ECO:0008006" key="3">
    <source>
        <dbReference type="Google" id="ProtNLM"/>
    </source>
</evidence>
<dbReference type="InterPro" id="IPR011009">
    <property type="entry name" value="Kinase-like_dom_sf"/>
</dbReference>
<name>A0ABT1JIK6_ACTCY</name>
<organism evidence="1 2">
    <name type="scientific">Actinoalloteichus caeruleus DSM 43889</name>
    <dbReference type="NCBI Taxonomy" id="1120930"/>
    <lineage>
        <taxon>Bacteria</taxon>
        <taxon>Bacillati</taxon>
        <taxon>Actinomycetota</taxon>
        <taxon>Actinomycetes</taxon>
        <taxon>Pseudonocardiales</taxon>
        <taxon>Pseudonocardiaceae</taxon>
        <taxon>Actinoalloteichus</taxon>
        <taxon>Actinoalloteichus cyanogriseus</taxon>
    </lineage>
</organism>
<proteinExistence type="predicted"/>
<reference evidence="1 2" key="1">
    <citation type="submission" date="2022-06" db="EMBL/GenBank/DDBJ databases">
        <title>Genomic Encyclopedia of Type Strains, Phase I: the one thousand microbial genomes (KMG-I) project.</title>
        <authorList>
            <person name="Kyrpides N."/>
        </authorList>
    </citation>
    <scope>NUCLEOTIDE SEQUENCE [LARGE SCALE GENOMIC DNA]</scope>
    <source>
        <strain evidence="1 2">DSM 43889</strain>
    </source>
</reference>
<accession>A0ABT1JIK6</accession>
<gene>
    <name evidence="1" type="ORF">G443_002617</name>
</gene>
<protein>
    <recommendedName>
        <fullName evidence="3">Aminoglycoside phosphotransferase domain-containing protein</fullName>
    </recommendedName>
</protein>
<evidence type="ECO:0000313" key="2">
    <source>
        <dbReference type="Proteomes" id="UP000791080"/>
    </source>
</evidence>